<dbReference type="Proteomes" id="UP000000370">
    <property type="component" value="Chromosome"/>
</dbReference>
<evidence type="ECO:0000313" key="7">
    <source>
        <dbReference type="Proteomes" id="UP000000370"/>
    </source>
</evidence>
<dbReference type="PANTHER" id="PTHR10146">
    <property type="entry name" value="PROLINE SYNTHETASE CO-TRANSCRIBED BACTERIAL HOMOLOG PROTEIN"/>
    <property type="match status" value="1"/>
</dbReference>
<dbReference type="PIRSF" id="PIRSF004848">
    <property type="entry name" value="YBL036c_PLPDEIII"/>
    <property type="match status" value="1"/>
</dbReference>
<dbReference type="PANTHER" id="PTHR10146:SF14">
    <property type="entry name" value="PYRIDOXAL PHOSPHATE HOMEOSTASIS PROTEIN"/>
    <property type="match status" value="1"/>
</dbReference>
<sequence>MIQDNITNVLQKIEAACKRSNRSKEEVTLIAVSKTKPFEMLMEAYHAGLREFGENKVQELCDKCEKFVPESSSAPISITQLDNSSYDSNLSPEINWHMIGHLQRNKVKYIVDKVKLIHSVDSFRLAEQIDIEAKKKGVLVDILVEINIADEESKFGVKPSAVETLIREIASLSSICVKGLMTVAPFTENAEENRTYFNKMHQLYVDINEKNIDNVSMKILSMGMTGDYEVAIEEGSTMVRVGTGIFGERNYSE</sequence>
<dbReference type="InterPro" id="IPR001608">
    <property type="entry name" value="Ala_racemase_N"/>
</dbReference>
<dbReference type="KEGG" id="cpy:Cphy_2362"/>
<dbReference type="AlphaFoldDB" id="A9KKZ1"/>
<accession>A9KKZ1</accession>
<dbReference type="OrthoDB" id="9804072at2"/>
<proteinExistence type="inferred from homology"/>
<keyword evidence="1 2" id="KW-0663">Pyridoxal phosphate</keyword>
<dbReference type="STRING" id="357809.Cphy_2362"/>
<dbReference type="RefSeq" id="WP_012200377.1">
    <property type="nucleotide sequence ID" value="NC_010001.1"/>
</dbReference>
<dbReference type="InterPro" id="IPR029066">
    <property type="entry name" value="PLP-binding_barrel"/>
</dbReference>
<dbReference type="EMBL" id="CP000885">
    <property type="protein sequence ID" value="ABX42723.1"/>
    <property type="molecule type" value="Genomic_DNA"/>
</dbReference>
<name>A9KKZ1_LACP7</name>
<evidence type="ECO:0000256" key="4">
    <source>
        <dbReference type="RuleBase" id="RU004514"/>
    </source>
</evidence>
<dbReference type="Pfam" id="PF01168">
    <property type="entry name" value="Ala_racemase_N"/>
    <property type="match status" value="1"/>
</dbReference>
<dbReference type="HOGENOM" id="CLU_059988_1_0_9"/>
<evidence type="ECO:0000256" key="2">
    <source>
        <dbReference type="HAMAP-Rule" id="MF_02087"/>
    </source>
</evidence>
<evidence type="ECO:0000256" key="1">
    <source>
        <dbReference type="ARBA" id="ARBA00022898"/>
    </source>
</evidence>
<gene>
    <name evidence="6" type="ordered locus">Cphy_2362</name>
</gene>
<feature type="domain" description="Alanine racemase N-terminal" evidence="5">
    <location>
        <begin position="20"/>
        <end position="249"/>
    </location>
</feature>
<evidence type="ECO:0000313" key="6">
    <source>
        <dbReference type="EMBL" id="ABX42723.1"/>
    </source>
</evidence>
<keyword evidence="7" id="KW-1185">Reference proteome</keyword>
<dbReference type="GO" id="GO:0030170">
    <property type="term" value="F:pyridoxal phosphate binding"/>
    <property type="evidence" value="ECO:0007669"/>
    <property type="project" value="UniProtKB-UniRule"/>
</dbReference>
<organism evidence="6 7">
    <name type="scientific">Lachnoclostridium phytofermentans (strain ATCC 700394 / DSM 18823 / ISDg)</name>
    <name type="common">Clostridium phytofermentans</name>
    <dbReference type="NCBI Taxonomy" id="357809"/>
    <lineage>
        <taxon>Bacteria</taxon>
        <taxon>Bacillati</taxon>
        <taxon>Bacillota</taxon>
        <taxon>Clostridia</taxon>
        <taxon>Lachnospirales</taxon>
        <taxon>Lachnospiraceae</taxon>
    </lineage>
</organism>
<comment type="function">
    <text evidence="2">Pyridoxal 5'-phosphate (PLP)-binding protein, which is involved in PLP homeostasis.</text>
</comment>
<comment type="cofactor">
    <cofactor evidence="3">
        <name>pyridoxal 5'-phosphate</name>
        <dbReference type="ChEBI" id="CHEBI:597326"/>
    </cofactor>
</comment>
<dbReference type="FunFam" id="3.20.20.10:FF:000018">
    <property type="entry name" value="Pyridoxal phosphate homeostasis protein"/>
    <property type="match status" value="1"/>
</dbReference>
<protein>
    <recommendedName>
        <fullName evidence="2">Pyridoxal phosphate homeostasis protein</fullName>
        <shortName evidence="2">PLP homeostasis protein</shortName>
    </recommendedName>
</protein>
<dbReference type="PROSITE" id="PS01211">
    <property type="entry name" value="UPF0001"/>
    <property type="match status" value="1"/>
</dbReference>
<dbReference type="HAMAP" id="MF_02087">
    <property type="entry name" value="PLP_homeostasis"/>
    <property type="match status" value="1"/>
</dbReference>
<dbReference type="SUPFAM" id="SSF51419">
    <property type="entry name" value="PLP-binding barrel"/>
    <property type="match status" value="1"/>
</dbReference>
<dbReference type="InterPro" id="IPR011078">
    <property type="entry name" value="PyrdxlP_homeostasis"/>
</dbReference>
<dbReference type="NCBIfam" id="TIGR00044">
    <property type="entry name" value="YggS family pyridoxal phosphate-dependent enzyme"/>
    <property type="match status" value="1"/>
</dbReference>
<feature type="modified residue" description="N6-(pyridoxal phosphate)lysine" evidence="2 3">
    <location>
        <position position="34"/>
    </location>
</feature>
<dbReference type="eggNOG" id="COG0325">
    <property type="taxonomic scope" value="Bacteria"/>
</dbReference>
<dbReference type="Gene3D" id="3.20.20.10">
    <property type="entry name" value="Alanine racemase"/>
    <property type="match status" value="1"/>
</dbReference>
<evidence type="ECO:0000259" key="5">
    <source>
        <dbReference type="Pfam" id="PF01168"/>
    </source>
</evidence>
<comment type="similarity">
    <text evidence="2 4">Belongs to the pyridoxal phosphate-binding protein YggS/PROSC family.</text>
</comment>
<reference evidence="7" key="1">
    <citation type="submission" date="2007-11" db="EMBL/GenBank/DDBJ databases">
        <title>Complete genome sequence of Clostridium phytofermentans ISDg.</title>
        <authorList>
            <person name="Leschine S.B."/>
            <person name="Warnick T.A."/>
            <person name="Blanchard J.L."/>
            <person name="Schnell D.J."/>
            <person name="Petit E.L."/>
            <person name="LaTouf W.G."/>
            <person name="Copeland A."/>
            <person name="Lucas S."/>
            <person name="Lapidus A."/>
            <person name="Barry K."/>
            <person name="Glavina del Rio T."/>
            <person name="Dalin E."/>
            <person name="Tice H."/>
            <person name="Pitluck S."/>
            <person name="Kiss H."/>
            <person name="Brettin T."/>
            <person name="Bruce D."/>
            <person name="Detter J.C."/>
            <person name="Han C."/>
            <person name="Kuske C."/>
            <person name="Schmutz J."/>
            <person name="Larimer F."/>
            <person name="Land M."/>
            <person name="Hauser L."/>
            <person name="Kyrpides N."/>
            <person name="Kim E.A."/>
            <person name="Richardson P."/>
        </authorList>
    </citation>
    <scope>NUCLEOTIDE SEQUENCE [LARGE SCALE GENOMIC DNA]</scope>
    <source>
        <strain evidence="7">ATCC 700394 / DSM 18823 / ISDg</strain>
    </source>
</reference>
<dbReference type="CDD" id="cd00635">
    <property type="entry name" value="PLPDE_III_YBL036c_like"/>
    <property type="match status" value="1"/>
</dbReference>
<evidence type="ECO:0000256" key="3">
    <source>
        <dbReference type="PIRSR" id="PIRSR004848-1"/>
    </source>
</evidence>